<keyword evidence="3" id="KW-0677">Repeat</keyword>
<sequence>MTAVHFTPDPSRHRSQPPLPGQGQPQPQPSASASPTPGPASAHHVQQRAPLPKHSQLANRNAVGPPHSSRTTSTPPNGYMMVDGAIPSHTNGTIPNMHITREDSINNSNNSSNSTFAPTNSTNPLTTSHNTTSLRVNGNATRPHSRNHSQQTHSPSSSHHQLYPANGPSTPTTAISRQDSSSSTSSSANLVGESSSAELLRQTLNVAVAAAGTAGTTSPSPNSQPSTSSRTHSRRKPPPNISTTTKISGLLTPAGSTDNSGAESPDDEVHDHEEGMRHGFAEEYNSEAYLAVLEQVFYMYYTDKRHETGGNPKEETQTFPLQEWRMKDRLKTVSAALVLCLNIGVDPPASINLGVDIVKTNPCAKLECWVDTTAHPAAKALEQIGKNLQQQYETLSIRTRYKQYLDPSVDDTKKFCCSLRRNAKDERILFHYNGHGVPKPTSSGEIWVFNKNFTQYIPISLYDLQSWLGAPSLFVYDCSDAGNIVANFNRFIEKHEQENAEQRAKDPNALITSSYSDCIQLAACGSKETLPMNPDLPADLFTCCLTTPIEIAIRFFVLQNPLPSNLTVEQAMKIPGRLQERRTPLGELNWIFTAITDTIAWNTLPRPLFKKLFRQDLMVAALFRNFLLSQRIMRVHQCHPISSPPLPETHHHPLWQSWDLAVEMVLAQLPALNRAADGGPAYEYHHSGFFTEQLTAFEVYLSQGAIDRKPPDQLPIVLQVLLSQVHRLRALILLSKFLDLGPWAVNLALSIGIFPYVLKLLQSAAQELKPVMVFIWARILAVDASCQADLLKDNGYSYFIQILSPASGIPVGNASEHRAMCAFILAMFCRGFHQGQVVCMPPNVMGACLAHLGDENPLLRQWACLCLSQLWHDFAEAKWQGIREGAHLRLCELATDNVPEVRAAVLYALTSFFGIPEMSEEVAKIEWDVAGSLLIMTADGSNMVRKELVIFLSMFVKRNEGKFLVAAFEQMVQERDNLTGVARAQTTEGLRPSTQPTGRHHYRVSSGPGALGAEGANGSAKKKDTLGPVSPNTIFSAIWQALLMFSVDPFPEVGQAAQIVVDYVHLALLQSPLGQHAQDIIEEISRANLRNFSLTLPTNSVPESKRPVSPGPAKAEGYFTTSLRRSASIAASLKQMALGYASGEATPTNSAPATPKTLKGGWLTNGSAERSPEWNRPPDANDPQSSSTSYHTAKEPITRNFHAKGVDKIPSIPLKSQFMEWSIEYFREPQMKPNEADEPGSVDYNQRLWRRTRNDRIIIDTQTQKERASTSRWDHNKGVFNNGSLPIRLLFHQFESHLIAVDEKDGVSVWDWEKGVKTNHFSNGNPTGTKITEIKFLNEDDVALLMTGGGEGVVRIYRNYENDGEVELVSSWRALTDLLPSRRSSGLVAEWQQGRGTMLVGGDVRVIRVWDAPREMCMSDIPARSGSCITSLTSEQVAGNIFVAGFGDGAVRIYDRRLAPRDSMVKVWKEHKAWIVKVHMQRGGMRELVSGSATGEVKLWDIRMDNPVRGFLAHTKGMRSLGVHEHAPIIATGSTWHDVKLWNTSTPKDLPLSTIKPYSSFLHQNRSNPVTGLAFHPHRMMVACSGAGDNHISLYNCDSKGGI</sequence>
<keyword evidence="8" id="KW-1185">Reference proteome</keyword>
<proteinExistence type="inferred from homology"/>
<dbReference type="InterPro" id="IPR015943">
    <property type="entry name" value="WD40/YVTN_repeat-like_dom_sf"/>
</dbReference>
<feature type="repeat" description="WD" evidence="4">
    <location>
        <begin position="1511"/>
        <end position="1552"/>
    </location>
</feature>
<evidence type="ECO:0000259" key="6">
    <source>
        <dbReference type="SMART" id="SM01302"/>
    </source>
</evidence>
<reference evidence="7" key="1">
    <citation type="submission" date="2015-10" db="EMBL/GenBank/DDBJ databases">
        <authorList>
            <person name="Regsiter A."/>
            <person name="william w."/>
        </authorList>
    </citation>
    <scope>NUCLEOTIDE SEQUENCE</scope>
    <source>
        <strain evidence="7">Montdore</strain>
    </source>
</reference>
<feature type="domain" description="Raptor N-terminal CASPase-like" evidence="6">
    <location>
        <begin position="329"/>
        <end position="489"/>
    </location>
</feature>
<evidence type="ECO:0000256" key="5">
    <source>
        <dbReference type="SAM" id="MobiDB-lite"/>
    </source>
</evidence>
<dbReference type="InterPro" id="IPR004083">
    <property type="entry name" value="Raptor"/>
</dbReference>
<dbReference type="Pfam" id="PF14538">
    <property type="entry name" value="Raptor_N"/>
    <property type="match status" value="1"/>
</dbReference>
<dbReference type="Proteomes" id="UP001412239">
    <property type="component" value="Unassembled WGS sequence"/>
</dbReference>
<dbReference type="GO" id="GO:0031929">
    <property type="term" value="P:TOR signaling"/>
    <property type="evidence" value="ECO:0007669"/>
    <property type="project" value="InterPro"/>
</dbReference>
<dbReference type="SUPFAM" id="SSF48371">
    <property type="entry name" value="ARM repeat"/>
    <property type="match status" value="1"/>
</dbReference>
<evidence type="ECO:0000256" key="2">
    <source>
        <dbReference type="ARBA" id="ARBA00022574"/>
    </source>
</evidence>
<dbReference type="GO" id="GO:0005737">
    <property type="term" value="C:cytoplasm"/>
    <property type="evidence" value="ECO:0007669"/>
    <property type="project" value="TreeGrafter"/>
</dbReference>
<dbReference type="GO" id="GO:0030674">
    <property type="term" value="F:protein-macromolecule adaptor activity"/>
    <property type="evidence" value="ECO:0007669"/>
    <property type="project" value="TreeGrafter"/>
</dbReference>
<evidence type="ECO:0000256" key="1">
    <source>
        <dbReference type="ARBA" id="ARBA00009257"/>
    </source>
</evidence>
<feature type="compositionally biased region" description="Low complexity" evidence="5">
    <location>
        <begin position="148"/>
        <end position="161"/>
    </location>
</feature>
<evidence type="ECO:0000313" key="8">
    <source>
        <dbReference type="Proteomes" id="UP001412239"/>
    </source>
</evidence>
<dbReference type="Gene3D" id="2.130.10.10">
    <property type="entry name" value="YVTN repeat-like/Quinoprotein amine dehydrogenase"/>
    <property type="match status" value="2"/>
</dbReference>
<dbReference type="Pfam" id="PF00400">
    <property type="entry name" value="WD40"/>
    <property type="match status" value="1"/>
</dbReference>
<organism evidence="7 8">
    <name type="scientific">Tuber aestivum</name>
    <name type="common">summer truffle</name>
    <dbReference type="NCBI Taxonomy" id="59557"/>
    <lineage>
        <taxon>Eukaryota</taxon>
        <taxon>Fungi</taxon>
        <taxon>Dikarya</taxon>
        <taxon>Ascomycota</taxon>
        <taxon>Pezizomycotina</taxon>
        <taxon>Pezizomycetes</taxon>
        <taxon>Pezizales</taxon>
        <taxon>Tuberaceae</taxon>
        <taxon>Tuber</taxon>
    </lineage>
</organism>
<feature type="compositionally biased region" description="Low complexity" evidence="5">
    <location>
        <begin position="105"/>
        <end position="123"/>
    </location>
</feature>
<dbReference type="PANTHER" id="PTHR12848:SF16">
    <property type="entry name" value="REGULATORY-ASSOCIATED PROTEIN OF MTOR"/>
    <property type="match status" value="1"/>
</dbReference>
<dbReference type="InterPro" id="IPR036322">
    <property type="entry name" value="WD40_repeat_dom_sf"/>
</dbReference>
<evidence type="ECO:0000256" key="3">
    <source>
        <dbReference type="ARBA" id="ARBA00022737"/>
    </source>
</evidence>
<dbReference type="InterPro" id="IPR011989">
    <property type="entry name" value="ARM-like"/>
</dbReference>
<feature type="region of interest" description="Disordered" evidence="5">
    <location>
        <begin position="1143"/>
        <end position="1204"/>
    </location>
</feature>
<feature type="compositionally biased region" description="Low complexity" evidence="5">
    <location>
        <begin position="212"/>
        <end position="229"/>
    </location>
</feature>
<dbReference type="PRINTS" id="PR01547">
    <property type="entry name" value="YEAST176DUF"/>
</dbReference>
<protein>
    <recommendedName>
        <fullName evidence="6">Raptor N-terminal CASPase-like domain-containing protein</fullName>
    </recommendedName>
</protein>
<evidence type="ECO:0000313" key="7">
    <source>
        <dbReference type="EMBL" id="CUS08814.1"/>
    </source>
</evidence>
<name>A0A292PNW9_9PEZI</name>
<feature type="compositionally biased region" description="Low complexity" evidence="5">
    <location>
        <begin position="65"/>
        <end position="76"/>
    </location>
</feature>
<dbReference type="SMART" id="SM01302">
    <property type="entry name" value="Raptor_N"/>
    <property type="match status" value="1"/>
</dbReference>
<feature type="region of interest" description="Disordered" evidence="5">
    <location>
        <begin position="1"/>
        <end position="194"/>
    </location>
</feature>
<dbReference type="EMBL" id="LN891112">
    <property type="protein sequence ID" value="CUS08814.1"/>
    <property type="molecule type" value="Genomic_DNA"/>
</dbReference>
<dbReference type="InterPro" id="IPR001680">
    <property type="entry name" value="WD40_rpt"/>
</dbReference>
<dbReference type="GO" id="GO:0009267">
    <property type="term" value="P:cellular response to starvation"/>
    <property type="evidence" value="ECO:0007669"/>
    <property type="project" value="TreeGrafter"/>
</dbReference>
<dbReference type="InterPro" id="IPR029347">
    <property type="entry name" value="Raptor_N"/>
</dbReference>
<feature type="compositionally biased region" description="Polar residues" evidence="5">
    <location>
        <begin position="124"/>
        <end position="142"/>
    </location>
</feature>
<feature type="region of interest" description="Disordered" evidence="5">
    <location>
        <begin position="986"/>
        <end position="1025"/>
    </location>
</feature>
<comment type="similarity">
    <text evidence="1">Belongs to the WD repeat RAPTOR family.</text>
</comment>
<dbReference type="Gene3D" id="1.25.10.10">
    <property type="entry name" value="Leucine-rich Repeat Variant"/>
    <property type="match status" value="1"/>
</dbReference>
<dbReference type="SMART" id="SM00320">
    <property type="entry name" value="WD40"/>
    <property type="match status" value="5"/>
</dbReference>
<keyword evidence="2 4" id="KW-0853">WD repeat</keyword>
<dbReference type="GO" id="GO:0071230">
    <property type="term" value="P:cellular response to amino acid stimulus"/>
    <property type="evidence" value="ECO:0007669"/>
    <property type="project" value="TreeGrafter"/>
</dbReference>
<evidence type="ECO:0000256" key="4">
    <source>
        <dbReference type="PROSITE-ProRule" id="PRU00221"/>
    </source>
</evidence>
<dbReference type="GO" id="GO:0030307">
    <property type="term" value="P:positive regulation of cell growth"/>
    <property type="evidence" value="ECO:0007669"/>
    <property type="project" value="TreeGrafter"/>
</dbReference>
<dbReference type="InterPro" id="IPR016024">
    <property type="entry name" value="ARM-type_fold"/>
</dbReference>
<dbReference type="PANTHER" id="PTHR12848">
    <property type="entry name" value="REGULATORY-ASSOCIATED PROTEIN OF MTOR"/>
    <property type="match status" value="1"/>
</dbReference>
<feature type="compositionally biased region" description="Low complexity" evidence="5">
    <location>
        <begin position="21"/>
        <end position="42"/>
    </location>
</feature>
<accession>A0A292PNW9</accession>
<dbReference type="GO" id="GO:0031931">
    <property type="term" value="C:TORC1 complex"/>
    <property type="evidence" value="ECO:0007669"/>
    <property type="project" value="InterPro"/>
</dbReference>
<feature type="compositionally biased region" description="Polar residues" evidence="5">
    <location>
        <begin position="167"/>
        <end position="179"/>
    </location>
</feature>
<feature type="compositionally biased region" description="Polar residues" evidence="5">
    <location>
        <begin position="1182"/>
        <end position="1191"/>
    </location>
</feature>
<feature type="compositionally biased region" description="Polar residues" evidence="5">
    <location>
        <begin position="986"/>
        <end position="997"/>
    </location>
</feature>
<dbReference type="PROSITE" id="PS50082">
    <property type="entry name" value="WD_REPEATS_2"/>
    <property type="match status" value="1"/>
</dbReference>
<dbReference type="GO" id="GO:0010506">
    <property type="term" value="P:regulation of autophagy"/>
    <property type="evidence" value="ECO:0007669"/>
    <property type="project" value="TreeGrafter"/>
</dbReference>
<feature type="region of interest" description="Disordered" evidence="5">
    <location>
        <begin position="212"/>
        <end position="273"/>
    </location>
</feature>
<dbReference type="SUPFAM" id="SSF50978">
    <property type="entry name" value="WD40 repeat-like"/>
    <property type="match status" value="1"/>
</dbReference>
<gene>
    <name evidence="7" type="ORF">GSTUAT00007099001</name>
</gene>